<dbReference type="EMBL" id="JAWDGP010001480">
    <property type="protein sequence ID" value="KAK3791195.1"/>
    <property type="molecule type" value="Genomic_DNA"/>
</dbReference>
<evidence type="ECO:0000256" key="5">
    <source>
        <dbReference type="ARBA" id="ARBA00038210"/>
    </source>
</evidence>
<dbReference type="AlphaFoldDB" id="A0AAE1ANN0"/>
<dbReference type="PROSITE" id="PS50293">
    <property type="entry name" value="TPR_REGION"/>
    <property type="match status" value="1"/>
</dbReference>
<organism evidence="9 10">
    <name type="scientific">Elysia crispata</name>
    <name type="common">lettuce slug</name>
    <dbReference type="NCBI Taxonomy" id="231223"/>
    <lineage>
        <taxon>Eukaryota</taxon>
        <taxon>Metazoa</taxon>
        <taxon>Spiralia</taxon>
        <taxon>Lophotrochozoa</taxon>
        <taxon>Mollusca</taxon>
        <taxon>Gastropoda</taxon>
        <taxon>Heterobranchia</taxon>
        <taxon>Euthyneura</taxon>
        <taxon>Panpulmonata</taxon>
        <taxon>Sacoglossa</taxon>
        <taxon>Placobranchoidea</taxon>
        <taxon>Plakobranchidae</taxon>
        <taxon>Elysia</taxon>
    </lineage>
</organism>
<dbReference type="GO" id="GO:0005737">
    <property type="term" value="C:cytoplasm"/>
    <property type="evidence" value="ECO:0007669"/>
    <property type="project" value="TreeGrafter"/>
</dbReference>
<feature type="compositionally biased region" description="Basic and acidic residues" evidence="8">
    <location>
        <begin position="404"/>
        <end position="419"/>
    </location>
</feature>
<comment type="subcellular location">
    <subcellularLocation>
        <location evidence="1">Nucleus</location>
    </subcellularLocation>
</comment>
<dbReference type="SUPFAM" id="SSF48452">
    <property type="entry name" value="TPR-like"/>
    <property type="match status" value="2"/>
</dbReference>
<proteinExistence type="inferred from homology"/>
<dbReference type="GO" id="GO:0016567">
    <property type="term" value="P:protein ubiquitination"/>
    <property type="evidence" value="ECO:0007669"/>
    <property type="project" value="TreeGrafter"/>
</dbReference>
<dbReference type="Pfam" id="PF14559">
    <property type="entry name" value="TPR_19"/>
    <property type="match status" value="1"/>
</dbReference>
<feature type="repeat" description="TPR" evidence="7">
    <location>
        <begin position="549"/>
        <end position="582"/>
    </location>
</feature>
<keyword evidence="4" id="KW-0539">Nucleus</keyword>
<dbReference type="PANTHER" id="PTHR12558">
    <property type="entry name" value="CELL DIVISION CYCLE 16,23,27"/>
    <property type="match status" value="1"/>
</dbReference>
<feature type="repeat" description="TPR" evidence="7">
    <location>
        <begin position="481"/>
        <end position="514"/>
    </location>
</feature>
<dbReference type="GO" id="GO:0005680">
    <property type="term" value="C:anaphase-promoting complex"/>
    <property type="evidence" value="ECO:0007669"/>
    <property type="project" value="TreeGrafter"/>
</dbReference>
<name>A0AAE1ANN0_9GAST</name>
<dbReference type="Gene3D" id="1.25.40.10">
    <property type="entry name" value="Tetratricopeptide repeat domain"/>
    <property type="match status" value="4"/>
</dbReference>
<reference evidence="9" key="1">
    <citation type="journal article" date="2023" name="G3 (Bethesda)">
        <title>A reference genome for the long-term kleptoplast-retaining sea slug Elysia crispata morphotype clarki.</title>
        <authorList>
            <person name="Eastman K.E."/>
            <person name="Pendleton A.L."/>
            <person name="Shaikh M.A."/>
            <person name="Suttiyut T."/>
            <person name="Ogas R."/>
            <person name="Tomko P."/>
            <person name="Gavelis G."/>
            <person name="Widhalm J.R."/>
            <person name="Wisecaver J.H."/>
        </authorList>
    </citation>
    <scope>NUCLEOTIDE SEQUENCE</scope>
    <source>
        <strain evidence="9">ECLA1</strain>
    </source>
</reference>
<evidence type="ECO:0000256" key="7">
    <source>
        <dbReference type="PROSITE-ProRule" id="PRU00339"/>
    </source>
</evidence>
<dbReference type="PROSITE" id="PS50005">
    <property type="entry name" value="TPR"/>
    <property type="match status" value="6"/>
</dbReference>
<evidence type="ECO:0000256" key="3">
    <source>
        <dbReference type="ARBA" id="ARBA00022803"/>
    </source>
</evidence>
<dbReference type="InterPro" id="IPR011990">
    <property type="entry name" value="TPR-like_helical_dom_sf"/>
</dbReference>
<evidence type="ECO:0000256" key="1">
    <source>
        <dbReference type="ARBA" id="ARBA00004123"/>
    </source>
</evidence>
<feature type="region of interest" description="Disordered" evidence="8">
    <location>
        <begin position="793"/>
        <end position="840"/>
    </location>
</feature>
<evidence type="ECO:0000313" key="9">
    <source>
        <dbReference type="EMBL" id="KAK3791195.1"/>
    </source>
</evidence>
<feature type="repeat" description="TPR" evidence="7">
    <location>
        <begin position="617"/>
        <end position="650"/>
    </location>
</feature>
<dbReference type="GO" id="GO:0051301">
    <property type="term" value="P:cell division"/>
    <property type="evidence" value="ECO:0007669"/>
    <property type="project" value="TreeGrafter"/>
</dbReference>
<dbReference type="Proteomes" id="UP001283361">
    <property type="component" value="Unassembled WGS sequence"/>
</dbReference>
<feature type="repeat" description="TPR" evidence="7">
    <location>
        <begin position="719"/>
        <end position="752"/>
    </location>
</feature>
<evidence type="ECO:0000256" key="6">
    <source>
        <dbReference type="ARBA" id="ARBA00039307"/>
    </source>
</evidence>
<evidence type="ECO:0000256" key="4">
    <source>
        <dbReference type="ARBA" id="ARBA00023242"/>
    </source>
</evidence>
<dbReference type="GO" id="GO:0031145">
    <property type="term" value="P:anaphase-promoting complex-dependent catabolic process"/>
    <property type="evidence" value="ECO:0007669"/>
    <property type="project" value="TreeGrafter"/>
</dbReference>
<feature type="repeat" description="TPR" evidence="7">
    <location>
        <begin position="115"/>
        <end position="148"/>
    </location>
</feature>
<feature type="region of interest" description="Disordered" evidence="8">
    <location>
        <begin position="228"/>
        <end position="272"/>
    </location>
</feature>
<feature type="compositionally biased region" description="Polar residues" evidence="8">
    <location>
        <begin position="204"/>
        <end position="216"/>
    </location>
</feature>
<feature type="compositionally biased region" description="Polar residues" evidence="8">
    <location>
        <begin position="376"/>
        <end position="387"/>
    </location>
</feature>
<keyword evidence="10" id="KW-1185">Reference proteome</keyword>
<feature type="region of interest" description="Disordered" evidence="8">
    <location>
        <begin position="188"/>
        <end position="216"/>
    </location>
</feature>
<evidence type="ECO:0000256" key="2">
    <source>
        <dbReference type="ARBA" id="ARBA00022737"/>
    </source>
</evidence>
<keyword evidence="2" id="KW-0677">Repeat</keyword>
<feature type="repeat" description="TPR" evidence="7">
    <location>
        <begin position="583"/>
        <end position="616"/>
    </location>
</feature>
<dbReference type="FunFam" id="1.25.40.10:FF:000018">
    <property type="entry name" value="Cell division cycle protein 27 homolog B"/>
    <property type="match status" value="1"/>
</dbReference>
<sequence>MMLFQEPVQAAIRDALNNYSYHDAIFLAERLYAEISNNESLHLLATCYYRAGRPNQAYMLLDKACSQTPQCKFLKAKCCSDLNRHNEVEEILAGTIFTKIKSPEDIEAEFGSLACYVFALLGSIYSKTDREKKACQFYKRSLALNPLLWKSYEALCHLGEEVKADTVFQIPSHTSGVLEPPFQSLGLDPLASGDHQLQQQQQQFGTSIDHSSSTNTVFSIPSTEKLLSPRNIYPNKTPENVGPPPPHHPHPHDSIKAPRPNKQRAALSSSQTLKRSLVFSLHPPQASPSFGMLPVENPPPLPSSATPSFISPLPSESQTLEVQAPIKTRPMTRRTQMGKSPVLNFSNTLRKMNEKEIGNAPIRRSSRTNSNSNSSAVKENNKSQTQAALAGTRGVNRRSKRTPKSQEELNEINKGELTVDTKPSTGGNTVEQIVQMQQQSLSGILHLFRNIGLAYSALARYDCRTAIDLFMELPEHHYNTGWVLCQVGRAYYELTEYQRAARVFEEVRRLEPYHLEGLEFYSSVLWQLHKEVELSLLAQELTAVDKRSPQAWFATGNCFSLQKEHDVAIKFFSRAIQVDPDFVYAYSLLAMEYIYLEEFDKALTCFRNAIRLDKRHYQAWYGVGQIYYKQEKFKYAEEHYRKALSINPLSSVLMCSMGVAQHAQHKTDQALTTLTSAIQADPKNPLCMFHRASILSASDRHKEALEELEALKEIIPRESLVYFLMGKVQKKLGNTHLAMMNFSWAMDLDPKGLNNQIKEAVNKRYVTEDEDSLARLEADSALDADGAAAFDTGDLDAADVNPEEGTSSRGGGAGPATAGGRIEGVMHLPDLQAVESDESL</sequence>
<keyword evidence="3 7" id="KW-0802">TPR repeat</keyword>
<evidence type="ECO:0000256" key="8">
    <source>
        <dbReference type="SAM" id="MobiDB-lite"/>
    </source>
</evidence>
<dbReference type="InterPro" id="IPR019734">
    <property type="entry name" value="TPR_rpt"/>
</dbReference>
<comment type="caution">
    <text evidence="9">The sequence shown here is derived from an EMBL/GenBank/DDBJ whole genome shotgun (WGS) entry which is preliminary data.</text>
</comment>
<dbReference type="Pfam" id="PF13181">
    <property type="entry name" value="TPR_8"/>
    <property type="match status" value="1"/>
</dbReference>
<dbReference type="Pfam" id="PF13432">
    <property type="entry name" value="TPR_16"/>
    <property type="match status" value="2"/>
</dbReference>
<accession>A0AAE1ANN0</accession>
<dbReference type="PANTHER" id="PTHR12558:SF13">
    <property type="entry name" value="CELL DIVISION CYCLE PROTEIN 27 HOMOLOG"/>
    <property type="match status" value="1"/>
</dbReference>
<protein>
    <recommendedName>
        <fullName evidence="6">Cell division cycle protein 27 homolog</fullName>
    </recommendedName>
</protein>
<dbReference type="GO" id="GO:0007091">
    <property type="term" value="P:metaphase/anaphase transition of mitotic cell cycle"/>
    <property type="evidence" value="ECO:0007669"/>
    <property type="project" value="TreeGrafter"/>
</dbReference>
<gene>
    <name evidence="9" type="ORF">RRG08_047103</name>
</gene>
<dbReference type="SMART" id="SM00028">
    <property type="entry name" value="TPR"/>
    <property type="match status" value="9"/>
</dbReference>
<evidence type="ECO:0000313" key="10">
    <source>
        <dbReference type="Proteomes" id="UP001283361"/>
    </source>
</evidence>
<feature type="region of interest" description="Disordered" evidence="8">
    <location>
        <begin position="355"/>
        <end position="425"/>
    </location>
</feature>
<dbReference type="Pfam" id="PF12895">
    <property type="entry name" value="ANAPC3"/>
    <property type="match status" value="1"/>
</dbReference>
<comment type="similarity">
    <text evidence="5">Belongs to the APC3/CDC27 family.</text>
</comment>